<organism evidence="11 12">
    <name type="scientific">Clostridium scatologenes</name>
    <dbReference type="NCBI Taxonomy" id="1548"/>
    <lineage>
        <taxon>Bacteria</taxon>
        <taxon>Bacillati</taxon>
        <taxon>Bacillota</taxon>
        <taxon>Clostridia</taxon>
        <taxon>Eubacteriales</taxon>
        <taxon>Clostridiaceae</taxon>
        <taxon>Clostridium</taxon>
    </lineage>
</organism>
<evidence type="ECO:0000256" key="5">
    <source>
        <dbReference type="ARBA" id="ARBA00022989"/>
    </source>
</evidence>
<dbReference type="AlphaFoldDB" id="A0A0E3K3D0"/>
<dbReference type="HOGENOM" id="CLU_016890_0_0_9"/>
<feature type="region of interest" description="Disordered" evidence="8">
    <location>
        <begin position="58"/>
        <end position="92"/>
    </location>
</feature>
<sequence length="277" mass="30602">MKKKKEEEHENSERWLLSYSDFMTLLMILFVVLYAMSNVDKAKFSQLSQSMSIAMGGGKIMQGNENSPNISNSSPSGNSSDGKTEESKMEDLKKKVDSYLQKNGMQSSVTTEVDERGLVVSLKDTLFFETGKAEVIEASKVKLVEIGKILNQLNNTMRIEGHTDNVPIHNEQFSDNWQLSSARSLNVTELLIANGVPPKKLSSVAYGEYRPILDNSTEEGRARNRRVDIIVVSNKYNKIENNSIGTNPLGDPSLGDKPIGDKPIGDSPANVPDISTK</sequence>
<evidence type="ECO:0000313" key="12">
    <source>
        <dbReference type="Proteomes" id="UP000033115"/>
    </source>
</evidence>
<dbReference type="InterPro" id="IPR036737">
    <property type="entry name" value="OmpA-like_sf"/>
</dbReference>
<dbReference type="SUPFAM" id="SSF103088">
    <property type="entry name" value="OmpA-like"/>
    <property type="match status" value="1"/>
</dbReference>
<feature type="compositionally biased region" description="Basic and acidic residues" evidence="8">
    <location>
        <begin position="82"/>
        <end position="92"/>
    </location>
</feature>
<evidence type="ECO:0000256" key="6">
    <source>
        <dbReference type="ARBA" id="ARBA00023136"/>
    </source>
</evidence>
<dbReference type="InterPro" id="IPR006665">
    <property type="entry name" value="OmpA-like"/>
</dbReference>
<keyword evidence="5 9" id="KW-1133">Transmembrane helix</keyword>
<dbReference type="InterPro" id="IPR050330">
    <property type="entry name" value="Bact_OuterMem_StrucFunc"/>
</dbReference>
<dbReference type="RefSeq" id="WP_029161166.1">
    <property type="nucleotide sequence ID" value="NZ_CP009933.1"/>
</dbReference>
<accession>A0A0E3K3D0</accession>
<evidence type="ECO:0000256" key="7">
    <source>
        <dbReference type="PROSITE-ProRule" id="PRU00473"/>
    </source>
</evidence>
<evidence type="ECO:0000313" key="11">
    <source>
        <dbReference type="EMBL" id="AKA71162.1"/>
    </source>
</evidence>
<evidence type="ECO:0000256" key="1">
    <source>
        <dbReference type="ARBA" id="ARBA00004162"/>
    </source>
</evidence>
<dbReference type="EMBL" id="CP009933">
    <property type="protein sequence ID" value="AKA71162.1"/>
    <property type="molecule type" value="Genomic_DNA"/>
</dbReference>
<keyword evidence="12" id="KW-1185">Reference proteome</keyword>
<dbReference type="PANTHER" id="PTHR30329:SF21">
    <property type="entry name" value="LIPOPROTEIN YIAD-RELATED"/>
    <property type="match status" value="1"/>
</dbReference>
<comment type="subcellular location">
    <subcellularLocation>
        <location evidence="1">Cell membrane</location>
        <topology evidence="1">Single-pass membrane protein</topology>
    </subcellularLocation>
</comment>
<dbReference type="CDD" id="cd07185">
    <property type="entry name" value="OmpA_C-like"/>
    <property type="match status" value="1"/>
</dbReference>
<evidence type="ECO:0000256" key="9">
    <source>
        <dbReference type="SAM" id="Phobius"/>
    </source>
</evidence>
<name>A0A0E3K3D0_CLOSL</name>
<dbReference type="GO" id="GO:0005886">
    <property type="term" value="C:plasma membrane"/>
    <property type="evidence" value="ECO:0007669"/>
    <property type="project" value="UniProtKB-SubCell"/>
</dbReference>
<gene>
    <name evidence="11" type="ORF">CSCA_4037</name>
</gene>
<keyword evidence="3" id="KW-1003">Cell membrane</keyword>
<dbReference type="PROSITE" id="PS51123">
    <property type="entry name" value="OMPA_2"/>
    <property type="match status" value="1"/>
</dbReference>
<dbReference type="Gene3D" id="3.30.1330.60">
    <property type="entry name" value="OmpA-like domain"/>
    <property type="match status" value="1"/>
</dbReference>
<dbReference type="STRING" id="1548.CSCA_4037"/>
<dbReference type="Pfam" id="PF13677">
    <property type="entry name" value="MotB_plug"/>
    <property type="match status" value="1"/>
</dbReference>
<evidence type="ECO:0000259" key="10">
    <source>
        <dbReference type="PROSITE" id="PS51123"/>
    </source>
</evidence>
<protein>
    <submittedName>
        <fullName evidence="11">Putative chemotaxis protein MotB</fullName>
    </submittedName>
</protein>
<evidence type="ECO:0000256" key="3">
    <source>
        <dbReference type="ARBA" id="ARBA00022475"/>
    </source>
</evidence>
<feature type="transmembrane region" description="Helical" evidence="9">
    <location>
        <begin position="16"/>
        <end position="36"/>
    </location>
</feature>
<dbReference type="InterPro" id="IPR025713">
    <property type="entry name" value="MotB-like_N_dom"/>
</dbReference>
<feature type="compositionally biased region" description="Low complexity" evidence="8">
    <location>
        <begin position="63"/>
        <end position="80"/>
    </location>
</feature>
<dbReference type="Pfam" id="PF00691">
    <property type="entry name" value="OmpA"/>
    <property type="match status" value="1"/>
</dbReference>
<proteinExistence type="inferred from homology"/>
<evidence type="ECO:0000256" key="8">
    <source>
        <dbReference type="SAM" id="MobiDB-lite"/>
    </source>
</evidence>
<dbReference type="PANTHER" id="PTHR30329">
    <property type="entry name" value="STATOR ELEMENT OF FLAGELLAR MOTOR COMPLEX"/>
    <property type="match status" value="1"/>
</dbReference>
<feature type="domain" description="OmpA-like" evidence="10">
    <location>
        <begin position="115"/>
        <end position="235"/>
    </location>
</feature>
<dbReference type="Proteomes" id="UP000033115">
    <property type="component" value="Chromosome"/>
</dbReference>
<comment type="similarity">
    <text evidence="2">Belongs to the MotB family.</text>
</comment>
<keyword evidence="4 9" id="KW-0812">Transmembrane</keyword>
<evidence type="ECO:0000256" key="2">
    <source>
        <dbReference type="ARBA" id="ARBA00008914"/>
    </source>
</evidence>
<evidence type="ECO:0000256" key="4">
    <source>
        <dbReference type="ARBA" id="ARBA00022692"/>
    </source>
</evidence>
<dbReference type="KEGG" id="csq:CSCA_4037"/>
<feature type="region of interest" description="Disordered" evidence="8">
    <location>
        <begin position="241"/>
        <end position="277"/>
    </location>
</feature>
<keyword evidence="6 7" id="KW-0472">Membrane</keyword>
<reference evidence="11 12" key="1">
    <citation type="journal article" date="2015" name="J. Biotechnol.">
        <title>Complete genome sequence of a malodorant-producing acetogen, Clostridium scatologenes ATCC 25775(T).</title>
        <authorList>
            <person name="Zhu Z."/>
            <person name="Guo T."/>
            <person name="Zheng H."/>
            <person name="Song T."/>
            <person name="Ouyang P."/>
            <person name="Xie J."/>
        </authorList>
    </citation>
    <scope>NUCLEOTIDE SEQUENCE [LARGE SCALE GENOMIC DNA]</scope>
    <source>
        <strain evidence="11 12">ATCC 25775</strain>
    </source>
</reference>